<accession>A0ABR2WHP9</accession>
<keyword evidence="4 7" id="KW-0547">Nucleotide-binding</keyword>
<evidence type="ECO:0000256" key="7">
    <source>
        <dbReference type="PROSITE-ProRule" id="PRU10141"/>
    </source>
</evidence>
<evidence type="ECO:0000313" key="9">
    <source>
        <dbReference type="EMBL" id="KAK9760966.1"/>
    </source>
</evidence>
<dbReference type="Gene3D" id="1.10.510.10">
    <property type="entry name" value="Transferase(Phosphotransferase) domain 1"/>
    <property type="match status" value="1"/>
</dbReference>
<evidence type="ECO:0000256" key="2">
    <source>
        <dbReference type="ARBA" id="ARBA00022527"/>
    </source>
</evidence>
<evidence type="ECO:0000256" key="5">
    <source>
        <dbReference type="ARBA" id="ARBA00022777"/>
    </source>
</evidence>
<name>A0ABR2WHP9_9FUNG</name>
<keyword evidence="10" id="KW-1185">Reference proteome</keyword>
<dbReference type="PROSITE" id="PS00107">
    <property type="entry name" value="PROTEIN_KINASE_ATP"/>
    <property type="match status" value="1"/>
</dbReference>
<evidence type="ECO:0000256" key="3">
    <source>
        <dbReference type="ARBA" id="ARBA00022679"/>
    </source>
</evidence>
<keyword evidence="6 7" id="KW-0067">ATP-binding</keyword>
<dbReference type="Pfam" id="PF00069">
    <property type="entry name" value="Pkinase"/>
    <property type="match status" value="1"/>
</dbReference>
<comment type="similarity">
    <text evidence="1">Belongs to the protein kinase superfamily. CAMK Ser/Thr protein kinase family. NIM1 subfamily.</text>
</comment>
<dbReference type="SUPFAM" id="SSF56112">
    <property type="entry name" value="Protein kinase-like (PK-like)"/>
    <property type="match status" value="1"/>
</dbReference>
<comment type="caution">
    <text evidence="9">The sequence shown here is derived from an EMBL/GenBank/DDBJ whole genome shotgun (WGS) entry which is preliminary data.</text>
</comment>
<gene>
    <name evidence="9" type="ORF">K7432_014501</name>
</gene>
<evidence type="ECO:0000259" key="8">
    <source>
        <dbReference type="PROSITE" id="PS50011"/>
    </source>
</evidence>
<evidence type="ECO:0000256" key="6">
    <source>
        <dbReference type="ARBA" id="ARBA00022840"/>
    </source>
</evidence>
<dbReference type="EMBL" id="JASJQH010001665">
    <property type="protein sequence ID" value="KAK9760966.1"/>
    <property type="molecule type" value="Genomic_DNA"/>
</dbReference>
<dbReference type="Proteomes" id="UP001479436">
    <property type="component" value="Unassembled WGS sequence"/>
</dbReference>
<dbReference type="InterPro" id="IPR011009">
    <property type="entry name" value="Kinase-like_dom_sf"/>
</dbReference>
<feature type="domain" description="Protein kinase" evidence="8">
    <location>
        <begin position="50"/>
        <end position="194"/>
    </location>
</feature>
<dbReference type="InterPro" id="IPR000719">
    <property type="entry name" value="Prot_kinase_dom"/>
</dbReference>
<dbReference type="PANTHER" id="PTHR24346:SF82">
    <property type="entry name" value="KP78A-RELATED"/>
    <property type="match status" value="1"/>
</dbReference>
<keyword evidence="3" id="KW-0808">Transferase</keyword>
<dbReference type="PANTHER" id="PTHR24346">
    <property type="entry name" value="MAP/MICROTUBULE AFFINITY-REGULATING KINASE"/>
    <property type="match status" value="1"/>
</dbReference>
<feature type="binding site" evidence="7">
    <location>
        <position position="79"/>
    </location>
    <ligand>
        <name>ATP</name>
        <dbReference type="ChEBI" id="CHEBI:30616"/>
    </ligand>
</feature>
<dbReference type="PROSITE" id="PS50011">
    <property type="entry name" value="PROTEIN_KINASE_DOM"/>
    <property type="match status" value="1"/>
</dbReference>
<evidence type="ECO:0000256" key="1">
    <source>
        <dbReference type="ARBA" id="ARBA00010791"/>
    </source>
</evidence>
<dbReference type="InterPro" id="IPR017441">
    <property type="entry name" value="Protein_kinase_ATP_BS"/>
</dbReference>
<protein>
    <recommendedName>
        <fullName evidence="8">Protein kinase domain-containing protein</fullName>
    </recommendedName>
</protein>
<evidence type="ECO:0000313" key="10">
    <source>
        <dbReference type="Proteomes" id="UP001479436"/>
    </source>
</evidence>
<reference evidence="9 10" key="1">
    <citation type="submission" date="2023-04" db="EMBL/GenBank/DDBJ databases">
        <title>Genome of Basidiobolus ranarum AG-B5.</title>
        <authorList>
            <person name="Stajich J.E."/>
            <person name="Carter-House D."/>
            <person name="Gryganskyi A."/>
        </authorList>
    </citation>
    <scope>NUCLEOTIDE SEQUENCE [LARGE SCALE GENOMIC DNA]</scope>
    <source>
        <strain evidence="9 10">AG-B5</strain>
    </source>
</reference>
<organism evidence="9 10">
    <name type="scientific">Basidiobolus ranarum</name>
    <dbReference type="NCBI Taxonomy" id="34480"/>
    <lineage>
        <taxon>Eukaryota</taxon>
        <taxon>Fungi</taxon>
        <taxon>Fungi incertae sedis</taxon>
        <taxon>Zoopagomycota</taxon>
        <taxon>Entomophthoromycotina</taxon>
        <taxon>Basidiobolomycetes</taxon>
        <taxon>Basidiobolales</taxon>
        <taxon>Basidiobolaceae</taxon>
        <taxon>Basidiobolus</taxon>
    </lineage>
</organism>
<keyword evidence="2" id="KW-0723">Serine/threonine-protein kinase</keyword>
<sequence length="194" mass="21911">MSPPITQPELFSNPIEVKSRRMSVPSLMNMDLPDSFAYKQRIPGTVFGPYVLIRTLGEGEFAKVKLGIHTQTGHQVAVKLIKRALVDTETRLIKIKREVNVLRSLDHPNIVRLFEVIETDQYIGIIIEYASGGELFDHILAHRYLKEREACRLFAQLISGKLAGSCSRRVAEGVARSESKQYGCSNADLFLYDF</sequence>
<keyword evidence="5" id="KW-0418">Kinase</keyword>
<proteinExistence type="inferred from homology"/>
<evidence type="ECO:0000256" key="4">
    <source>
        <dbReference type="ARBA" id="ARBA00022741"/>
    </source>
</evidence>